<evidence type="ECO:0000313" key="16">
    <source>
        <dbReference type="EMBL" id="KAG2446284.1"/>
    </source>
</evidence>
<evidence type="ECO:0000256" key="1">
    <source>
        <dbReference type="ARBA" id="ARBA00004651"/>
    </source>
</evidence>
<dbReference type="InterPro" id="IPR002110">
    <property type="entry name" value="Ankyrin_rpt"/>
</dbReference>
<dbReference type="Gene3D" id="1.25.40.20">
    <property type="entry name" value="Ankyrin repeat-containing domain"/>
    <property type="match status" value="1"/>
</dbReference>
<keyword evidence="3" id="KW-1003">Cell membrane</keyword>
<dbReference type="InterPro" id="IPR005821">
    <property type="entry name" value="Ion_trans_dom"/>
</dbReference>
<keyword evidence="10 14" id="KW-0472">Membrane</keyword>
<evidence type="ECO:0000256" key="12">
    <source>
        <dbReference type="PROSITE-ProRule" id="PRU00023"/>
    </source>
</evidence>
<dbReference type="OrthoDB" id="341259at2759"/>
<feature type="transmembrane region" description="Helical" evidence="14">
    <location>
        <begin position="391"/>
        <end position="410"/>
    </location>
</feature>
<evidence type="ECO:0000256" key="5">
    <source>
        <dbReference type="ARBA" id="ARBA00022692"/>
    </source>
</evidence>
<evidence type="ECO:0000256" key="10">
    <source>
        <dbReference type="ARBA" id="ARBA00023136"/>
    </source>
</evidence>
<keyword evidence="11" id="KW-0407">Ion channel</keyword>
<evidence type="ECO:0000259" key="15">
    <source>
        <dbReference type="Pfam" id="PF00520"/>
    </source>
</evidence>
<evidence type="ECO:0000256" key="2">
    <source>
        <dbReference type="ARBA" id="ARBA00022448"/>
    </source>
</evidence>
<comment type="caution">
    <text evidence="16">The sequence shown here is derived from an EMBL/GenBank/DDBJ whole genome shotgun (WGS) entry which is preliminary data.</text>
</comment>
<dbReference type="InterPro" id="IPR036770">
    <property type="entry name" value="Ankyrin_rpt-contain_sf"/>
</dbReference>
<gene>
    <name evidence="16" type="ORF">HXX76_000873</name>
</gene>
<keyword evidence="7" id="KW-0106">Calcium</keyword>
<feature type="transmembrane region" description="Helical" evidence="14">
    <location>
        <begin position="194"/>
        <end position="218"/>
    </location>
</feature>
<proteinExistence type="predicted"/>
<dbReference type="Proteomes" id="UP000650467">
    <property type="component" value="Unassembled WGS sequence"/>
</dbReference>
<evidence type="ECO:0000256" key="9">
    <source>
        <dbReference type="ARBA" id="ARBA00023065"/>
    </source>
</evidence>
<evidence type="ECO:0000256" key="13">
    <source>
        <dbReference type="SAM" id="MobiDB-lite"/>
    </source>
</evidence>
<keyword evidence="17" id="KW-1185">Reference proteome</keyword>
<dbReference type="PANTHER" id="PTHR10582">
    <property type="entry name" value="TRANSIENT RECEPTOR POTENTIAL ION CHANNEL PROTEIN"/>
    <property type="match status" value="1"/>
</dbReference>
<protein>
    <recommendedName>
        <fullName evidence="15">Ion transport domain-containing protein</fullName>
    </recommendedName>
</protein>
<dbReference type="Pfam" id="PF12796">
    <property type="entry name" value="Ank_2"/>
    <property type="match status" value="1"/>
</dbReference>
<sequence length="604" mass="67020">MRDSQTWPLLAIAASRGHEALVRRLLDLGCPVDMTDDYGSTPLYRAVGFRQNHVVKLLLQAGADVCHVNKDGNNVIHNSAYVCNDFATIAALRGGVDPTQPNAVNRISLLDLVENQPHLALAYLDTKVQRLTNYVQYSKMLYDFTGLDYKDADGLMDSPLEAMVGKPACHFLLSHMLVKQYMHWQWRLYGRKHFVTALVQHLIFLVLVTYVAITSKYVLLQPDGELYEYPCCADGAQVMLSLVRAAAELLLLPLCAWNIWGEWQEYRRSGHTQIRVEGSGALKRLLRLLFRRADDIHQTQATVVAVPRYFLDVWNIADLGSQLLIIALAAIRVAALAEQRPVISDTGASYCLAVLVMMVWIKLLGIAGVFRTTGPKLRVLRRMLLNVLDFSVLYLLFFFAVSVALFLVMGGAEDDSGAASPAHSSMMASFMSTFQITLASGDYQLYQTSGFGVVLYIGWTILSTLLLLSLLIAILSYDFQTGVELAEQEWLVVYGGYLLRLQRLIGDDVVQRLKAEDLERCHAMGGFATPVGEAKTNLPALHRGIPAKLFIIWEDTTAWPPAFRKQMERGAAGSLQDDAAFDRAAAEAEEQQAAAQAGLGKGRE</sequence>
<evidence type="ECO:0000256" key="3">
    <source>
        <dbReference type="ARBA" id="ARBA00022475"/>
    </source>
</evidence>
<keyword evidence="4" id="KW-0109">Calcium transport</keyword>
<dbReference type="EMBL" id="JAEHOC010000001">
    <property type="protein sequence ID" value="KAG2446284.1"/>
    <property type="molecule type" value="Genomic_DNA"/>
</dbReference>
<feature type="repeat" description="ANK" evidence="12">
    <location>
        <begin position="38"/>
        <end position="70"/>
    </location>
</feature>
<evidence type="ECO:0000256" key="11">
    <source>
        <dbReference type="ARBA" id="ARBA00023303"/>
    </source>
</evidence>
<dbReference type="SMART" id="SM00248">
    <property type="entry name" value="ANK"/>
    <property type="match status" value="2"/>
</dbReference>
<dbReference type="PROSITE" id="PS50088">
    <property type="entry name" value="ANK_REPEAT"/>
    <property type="match status" value="1"/>
</dbReference>
<feature type="transmembrane region" description="Helical" evidence="14">
    <location>
        <begin position="453"/>
        <end position="477"/>
    </location>
</feature>
<evidence type="ECO:0000313" key="17">
    <source>
        <dbReference type="Proteomes" id="UP000650467"/>
    </source>
</evidence>
<feature type="region of interest" description="Disordered" evidence="13">
    <location>
        <begin position="582"/>
        <end position="604"/>
    </location>
</feature>
<evidence type="ECO:0000256" key="4">
    <source>
        <dbReference type="ARBA" id="ARBA00022568"/>
    </source>
</evidence>
<evidence type="ECO:0000256" key="14">
    <source>
        <dbReference type="SAM" id="Phobius"/>
    </source>
</evidence>
<keyword evidence="6" id="KW-0677">Repeat</keyword>
<dbReference type="PROSITE" id="PS50297">
    <property type="entry name" value="ANK_REP_REGION"/>
    <property type="match status" value="1"/>
</dbReference>
<comment type="subcellular location">
    <subcellularLocation>
        <location evidence="1">Cell membrane</location>
        <topology evidence="1">Multi-pass membrane protein</topology>
    </subcellularLocation>
</comment>
<dbReference type="GO" id="GO:0005886">
    <property type="term" value="C:plasma membrane"/>
    <property type="evidence" value="ECO:0007669"/>
    <property type="project" value="UniProtKB-SubCell"/>
</dbReference>
<reference evidence="16" key="1">
    <citation type="journal article" date="2020" name="bioRxiv">
        <title>Comparative genomics of Chlamydomonas.</title>
        <authorList>
            <person name="Craig R.J."/>
            <person name="Hasan A.R."/>
            <person name="Ness R.W."/>
            <person name="Keightley P.D."/>
        </authorList>
    </citation>
    <scope>NUCLEOTIDE SEQUENCE</scope>
    <source>
        <strain evidence="16">SAG 7.73</strain>
    </source>
</reference>
<dbReference type="PANTHER" id="PTHR10582:SF2">
    <property type="entry name" value="INACTIVE"/>
    <property type="match status" value="1"/>
</dbReference>
<dbReference type="Pfam" id="PF00520">
    <property type="entry name" value="Ion_trans"/>
    <property type="match status" value="1"/>
</dbReference>
<keyword evidence="5 14" id="KW-0812">Transmembrane</keyword>
<evidence type="ECO:0000256" key="6">
    <source>
        <dbReference type="ARBA" id="ARBA00022737"/>
    </source>
</evidence>
<evidence type="ECO:0000256" key="8">
    <source>
        <dbReference type="ARBA" id="ARBA00022989"/>
    </source>
</evidence>
<dbReference type="InterPro" id="IPR024862">
    <property type="entry name" value="TRPV"/>
</dbReference>
<keyword evidence="2" id="KW-0813">Transport</keyword>
<feature type="transmembrane region" description="Helical" evidence="14">
    <location>
        <begin position="347"/>
        <end position="370"/>
    </location>
</feature>
<accession>A0A835WFF4</accession>
<keyword evidence="8 14" id="KW-1133">Transmembrane helix</keyword>
<feature type="domain" description="Ion transport" evidence="15">
    <location>
        <begin position="308"/>
        <end position="482"/>
    </location>
</feature>
<name>A0A835WFF4_CHLIN</name>
<dbReference type="SUPFAM" id="SSF48403">
    <property type="entry name" value="Ankyrin repeat"/>
    <property type="match status" value="1"/>
</dbReference>
<dbReference type="GO" id="GO:0005216">
    <property type="term" value="F:monoatomic ion channel activity"/>
    <property type="evidence" value="ECO:0007669"/>
    <property type="project" value="InterPro"/>
</dbReference>
<dbReference type="AlphaFoldDB" id="A0A835WFF4"/>
<keyword evidence="12" id="KW-0040">ANK repeat</keyword>
<feature type="transmembrane region" description="Helical" evidence="14">
    <location>
        <begin position="316"/>
        <end position="335"/>
    </location>
</feature>
<keyword evidence="9" id="KW-0406">Ion transport</keyword>
<organism evidence="16 17">
    <name type="scientific">Chlamydomonas incerta</name>
    <dbReference type="NCBI Taxonomy" id="51695"/>
    <lineage>
        <taxon>Eukaryota</taxon>
        <taxon>Viridiplantae</taxon>
        <taxon>Chlorophyta</taxon>
        <taxon>core chlorophytes</taxon>
        <taxon>Chlorophyceae</taxon>
        <taxon>CS clade</taxon>
        <taxon>Chlamydomonadales</taxon>
        <taxon>Chlamydomonadaceae</taxon>
        <taxon>Chlamydomonas</taxon>
    </lineage>
</organism>
<dbReference type="GO" id="GO:0098703">
    <property type="term" value="P:calcium ion import across plasma membrane"/>
    <property type="evidence" value="ECO:0007669"/>
    <property type="project" value="TreeGrafter"/>
</dbReference>
<evidence type="ECO:0000256" key="7">
    <source>
        <dbReference type="ARBA" id="ARBA00022837"/>
    </source>
</evidence>